<reference evidence="1 2" key="1">
    <citation type="submission" date="2021-06" db="EMBL/GenBank/DDBJ databases">
        <title>Caerostris extrusa draft genome.</title>
        <authorList>
            <person name="Kono N."/>
            <person name="Arakawa K."/>
        </authorList>
    </citation>
    <scope>NUCLEOTIDE SEQUENCE [LARGE SCALE GENOMIC DNA]</scope>
</reference>
<gene>
    <name evidence="1" type="ORF">CEXT_274491</name>
</gene>
<evidence type="ECO:0008006" key="3">
    <source>
        <dbReference type="Google" id="ProtNLM"/>
    </source>
</evidence>
<sequence length="186" mass="21249">MTSIWSHHPKSLLKPIEELSCPQIYNTFSGIETFVSSYAVGLQISCSNQKLKSHIQSKLELSIILSHLSDFDDSSLHYQRVLSQELDLLLQVFGIPLLKLPTTNKKLTNICNRVLRKRLCAMYTTTPVKMNTSLKTPPAKQYLSSKRILNSNRCLPDEDSFMKPRKHLIRRAHTAHTHDDAIPKSH</sequence>
<evidence type="ECO:0000313" key="2">
    <source>
        <dbReference type="Proteomes" id="UP001054945"/>
    </source>
</evidence>
<keyword evidence="2" id="KW-1185">Reference proteome</keyword>
<evidence type="ECO:0000313" key="1">
    <source>
        <dbReference type="EMBL" id="GIY79514.1"/>
    </source>
</evidence>
<organism evidence="1 2">
    <name type="scientific">Caerostris extrusa</name>
    <name type="common">Bark spider</name>
    <name type="synonym">Caerostris bankana</name>
    <dbReference type="NCBI Taxonomy" id="172846"/>
    <lineage>
        <taxon>Eukaryota</taxon>
        <taxon>Metazoa</taxon>
        <taxon>Ecdysozoa</taxon>
        <taxon>Arthropoda</taxon>
        <taxon>Chelicerata</taxon>
        <taxon>Arachnida</taxon>
        <taxon>Araneae</taxon>
        <taxon>Araneomorphae</taxon>
        <taxon>Entelegynae</taxon>
        <taxon>Araneoidea</taxon>
        <taxon>Araneidae</taxon>
        <taxon>Caerostris</taxon>
    </lineage>
</organism>
<name>A0AAV4WCC8_CAEEX</name>
<comment type="caution">
    <text evidence="1">The sequence shown here is derived from an EMBL/GenBank/DDBJ whole genome shotgun (WGS) entry which is preliminary data.</text>
</comment>
<protein>
    <recommendedName>
        <fullName evidence="3">Maturase K</fullName>
    </recommendedName>
</protein>
<dbReference type="EMBL" id="BPLR01015898">
    <property type="protein sequence ID" value="GIY79514.1"/>
    <property type="molecule type" value="Genomic_DNA"/>
</dbReference>
<dbReference type="AlphaFoldDB" id="A0AAV4WCC8"/>
<proteinExistence type="predicted"/>
<dbReference type="Proteomes" id="UP001054945">
    <property type="component" value="Unassembled WGS sequence"/>
</dbReference>
<accession>A0AAV4WCC8</accession>